<reference evidence="1 2" key="1">
    <citation type="submission" date="2014-04" db="EMBL/GenBank/DDBJ databases">
        <title>Genome evolution of avian class.</title>
        <authorList>
            <person name="Zhang G."/>
            <person name="Li C."/>
        </authorList>
    </citation>
    <scope>NUCLEOTIDE SEQUENCE [LARGE SCALE GENOMIC DNA]</scope>
    <source>
        <strain evidence="1">BGI_N333</strain>
    </source>
</reference>
<dbReference type="PANTHER" id="PTHR33395">
    <property type="entry name" value="TRANSCRIPTASE, PUTATIVE-RELATED-RELATED"/>
    <property type="match status" value="1"/>
</dbReference>
<dbReference type="GO" id="GO:0061343">
    <property type="term" value="P:cell adhesion involved in heart morphogenesis"/>
    <property type="evidence" value="ECO:0007669"/>
    <property type="project" value="TreeGrafter"/>
</dbReference>
<organism evidence="1 2">
    <name type="scientific">Nestor notabilis</name>
    <name type="common">Kea</name>
    <dbReference type="NCBI Taxonomy" id="176057"/>
    <lineage>
        <taxon>Eukaryota</taxon>
        <taxon>Metazoa</taxon>
        <taxon>Chordata</taxon>
        <taxon>Craniata</taxon>
        <taxon>Vertebrata</taxon>
        <taxon>Euteleostomi</taxon>
        <taxon>Archelosauria</taxon>
        <taxon>Archosauria</taxon>
        <taxon>Dinosauria</taxon>
        <taxon>Saurischia</taxon>
        <taxon>Theropoda</taxon>
        <taxon>Coelurosauria</taxon>
        <taxon>Aves</taxon>
        <taxon>Neognathae</taxon>
        <taxon>Neoaves</taxon>
        <taxon>Telluraves</taxon>
        <taxon>Australaves</taxon>
        <taxon>Psittaciformes</taxon>
        <taxon>Psittacidae</taxon>
        <taxon>Nestor</taxon>
    </lineage>
</organism>
<gene>
    <name evidence="1" type="ORF">N333_10923</name>
</gene>
<dbReference type="Proteomes" id="UP000053840">
    <property type="component" value="Unassembled WGS sequence"/>
</dbReference>
<evidence type="ECO:0000313" key="2">
    <source>
        <dbReference type="Proteomes" id="UP000053840"/>
    </source>
</evidence>
<keyword evidence="2" id="KW-1185">Reference proteome</keyword>
<feature type="non-terminal residue" evidence="1">
    <location>
        <position position="170"/>
    </location>
</feature>
<dbReference type="GO" id="GO:0007508">
    <property type="term" value="P:larval heart development"/>
    <property type="evidence" value="ECO:0007669"/>
    <property type="project" value="TreeGrafter"/>
</dbReference>
<proteinExistence type="predicted"/>
<feature type="non-terminal residue" evidence="1">
    <location>
        <position position="1"/>
    </location>
</feature>
<dbReference type="EMBL" id="KK932987">
    <property type="protein sequence ID" value="KFQ45895.1"/>
    <property type="molecule type" value="Genomic_DNA"/>
</dbReference>
<sequence length="170" mass="20117">LDFKRVDFGLFRNLLSKVLWDIVLEDGGAQDCWFIFKDHQLEAQDCCIPTKRKCSRRARRPPWMDRELLRKLRGGKKEAYRRWKGGQVAWEEYRNVVREAGDWGRKAKAHLELNLARDIKNNRKGFYRYVANKRQTRDNMGPLRKLSAELPALDLEKAEVLNDFFASVFT</sequence>
<dbReference type="PANTHER" id="PTHR33395:SF22">
    <property type="entry name" value="REVERSE TRANSCRIPTASE DOMAIN-CONTAINING PROTEIN"/>
    <property type="match status" value="1"/>
</dbReference>
<evidence type="ECO:0000313" key="1">
    <source>
        <dbReference type="EMBL" id="KFQ45895.1"/>
    </source>
</evidence>
<dbReference type="AlphaFoldDB" id="A0A091RTA0"/>
<dbReference type="GO" id="GO:0031012">
    <property type="term" value="C:extracellular matrix"/>
    <property type="evidence" value="ECO:0007669"/>
    <property type="project" value="TreeGrafter"/>
</dbReference>
<protein>
    <submittedName>
        <fullName evidence="1">Uncharacterized protein</fullName>
    </submittedName>
</protein>
<accession>A0A091RTA0</accession>
<name>A0A091RTA0_NESNO</name>